<dbReference type="AlphaFoldDB" id="A0A4R8RF67"/>
<feature type="compositionally biased region" description="Polar residues" evidence="1">
    <location>
        <begin position="39"/>
        <end position="53"/>
    </location>
</feature>
<sequence>MLDFSQDSKRSPPPRLDIDLAQRYQGREDPKTPPGPITPSRSLAVSTIPETSLPQPTRPPLKPSTPPDTPPRTPTNTSIPDGAFPFVPSLSLPSTNFSQPTRVSISGIVTPTDTVFVTAAPQTVRVTAIPTLPTMTNPNGNKTSPPLQPPPASKTGQGMSFTTASGVVVMGVVGGIGKNTLPLVA</sequence>
<feature type="compositionally biased region" description="Pro residues" evidence="1">
    <location>
        <begin position="56"/>
        <end position="73"/>
    </location>
</feature>
<organism evidence="2 3">
    <name type="scientific">Colletotrichum trifolii</name>
    <dbReference type="NCBI Taxonomy" id="5466"/>
    <lineage>
        <taxon>Eukaryota</taxon>
        <taxon>Fungi</taxon>
        <taxon>Dikarya</taxon>
        <taxon>Ascomycota</taxon>
        <taxon>Pezizomycotina</taxon>
        <taxon>Sordariomycetes</taxon>
        <taxon>Hypocreomycetidae</taxon>
        <taxon>Glomerellales</taxon>
        <taxon>Glomerellaceae</taxon>
        <taxon>Colletotrichum</taxon>
        <taxon>Colletotrichum orbiculare species complex</taxon>
    </lineage>
</organism>
<gene>
    <name evidence="2" type="ORF">CTRI78_v005198</name>
</gene>
<feature type="region of interest" description="Disordered" evidence="1">
    <location>
        <begin position="1"/>
        <end position="91"/>
    </location>
</feature>
<dbReference type="Proteomes" id="UP000295703">
    <property type="component" value="Unassembled WGS sequence"/>
</dbReference>
<evidence type="ECO:0000313" key="3">
    <source>
        <dbReference type="Proteomes" id="UP000295703"/>
    </source>
</evidence>
<dbReference type="EMBL" id="RYZW01000042">
    <property type="protein sequence ID" value="TDZ58620.1"/>
    <property type="molecule type" value="Genomic_DNA"/>
</dbReference>
<feature type="compositionally biased region" description="Polar residues" evidence="1">
    <location>
        <begin position="133"/>
        <end position="145"/>
    </location>
</feature>
<proteinExistence type="predicted"/>
<evidence type="ECO:0000256" key="1">
    <source>
        <dbReference type="SAM" id="MobiDB-lite"/>
    </source>
</evidence>
<reference evidence="2 3" key="1">
    <citation type="submission" date="2018-12" db="EMBL/GenBank/DDBJ databases">
        <title>Genome sequence and assembly of Colletotrichum trifolii.</title>
        <authorList>
            <person name="Gan P."/>
            <person name="Shirasu K."/>
        </authorList>
    </citation>
    <scope>NUCLEOTIDE SEQUENCE [LARGE SCALE GENOMIC DNA]</scope>
    <source>
        <strain evidence="2 3">543-2</strain>
    </source>
</reference>
<dbReference type="STRING" id="5466.A0A4R8RF67"/>
<name>A0A4R8RF67_COLTR</name>
<protein>
    <submittedName>
        <fullName evidence="2">Uncharacterized protein</fullName>
    </submittedName>
</protein>
<keyword evidence="3" id="KW-1185">Reference proteome</keyword>
<feature type="region of interest" description="Disordered" evidence="1">
    <location>
        <begin position="131"/>
        <end position="157"/>
    </location>
</feature>
<evidence type="ECO:0000313" key="2">
    <source>
        <dbReference type="EMBL" id="TDZ58620.1"/>
    </source>
</evidence>
<comment type="caution">
    <text evidence="2">The sequence shown here is derived from an EMBL/GenBank/DDBJ whole genome shotgun (WGS) entry which is preliminary data.</text>
</comment>
<feature type="compositionally biased region" description="Basic and acidic residues" evidence="1">
    <location>
        <begin position="1"/>
        <end position="31"/>
    </location>
</feature>
<accession>A0A4R8RF67</accession>